<dbReference type="WBParaSite" id="RSKR_0000552700.1">
    <property type="protein sequence ID" value="RSKR_0000552700.1"/>
    <property type="gene ID" value="RSKR_0000552700"/>
</dbReference>
<proteinExistence type="predicted"/>
<dbReference type="Proteomes" id="UP000095286">
    <property type="component" value="Unplaced"/>
</dbReference>
<reference evidence="2" key="1">
    <citation type="submission" date="2016-11" db="UniProtKB">
        <authorList>
            <consortium name="WormBaseParasite"/>
        </authorList>
    </citation>
    <scope>IDENTIFICATION</scope>
    <source>
        <strain evidence="2">KR3021</strain>
    </source>
</reference>
<evidence type="ECO:0000313" key="2">
    <source>
        <dbReference type="WBParaSite" id="RSKR_0000552700.1"/>
    </source>
</evidence>
<accession>A0AC35TXV7</accession>
<organism evidence="1 2">
    <name type="scientific">Rhabditophanes sp. KR3021</name>
    <dbReference type="NCBI Taxonomy" id="114890"/>
    <lineage>
        <taxon>Eukaryota</taxon>
        <taxon>Metazoa</taxon>
        <taxon>Ecdysozoa</taxon>
        <taxon>Nematoda</taxon>
        <taxon>Chromadorea</taxon>
        <taxon>Rhabditida</taxon>
        <taxon>Tylenchina</taxon>
        <taxon>Panagrolaimomorpha</taxon>
        <taxon>Strongyloidoidea</taxon>
        <taxon>Alloionematidae</taxon>
        <taxon>Rhabditophanes</taxon>
    </lineage>
</organism>
<evidence type="ECO:0000313" key="1">
    <source>
        <dbReference type="Proteomes" id="UP000095286"/>
    </source>
</evidence>
<sequence>MISAEAQAAEKLQQYVYEYLVNFNFKKAAEAFKAEASVSCPNLANRTVIPGEQPGFLQSWFSVFWDLYCATPDRTNVANSSEEARAYLAYSGGGPMGPMPHPMMPPNGMHPGQGMPFGAAPSPGLPPFNQMGGMRPGPPGQMSSVPSPRYPIQGGRPPFGSSAESPNPMYANQQRFQPGPPNMGGPPYMAPNGFPGNMRMTPSAAAAQVKFGNSPGNSYMGSPAPFGQSNSPGQTAMLPVPSPRNQEQIAQQERAYMMQNNNGMNMQQYNMSNEIGQNGTSTPNTPQNYPSNHQILSNPSSNQMNPMLSGNDQLNEIKQSPANHNQGPASVGAQILQNPSSVHSQSGPKSVTSMVGGSSNDGPQAPGEEQTEINRIKASLFENDFDNGTY</sequence>
<protein>
    <submittedName>
        <fullName evidence="2">LisH domain-containing protein</fullName>
    </submittedName>
</protein>
<name>A0AC35TXV7_9BILA</name>